<feature type="region of interest" description="Disordered" evidence="1">
    <location>
        <begin position="136"/>
        <end position="202"/>
    </location>
</feature>
<feature type="region of interest" description="Disordered" evidence="1">
    <location>
        <begin position="278"/>
        <end position="303"/>
    </location>
</feature>
<name>A0AAV2AQ12_9ARAC</name>
<accession>A0AAV2AQ12</accession>
<gene>
    <name evidence="2" type="ORF">LARSCL_LOCUS13380</name>
</gene>
<keyword evidence="3" id="KW-1185">Reference proteome</keyword>
<feature type="compositionally biased region" description="Basic and acidic residues" evidence="1">
    <location>
        <begin position="168"/>
        <end position="185"/>
    </location>
</feature>
<dbReference type="Proteomes" id="UP001497382">
    <property type="component" value="Unassembled WGS sequence"/>
</dbReference>
<organism evidence="2 3">
    <name type="scientific">Larinioides sclopetarius</name>
    <dbReference type="NCBI Taxonomy" id="280406"/>
    <lineage>
        <taxon>Eukaryota</taxon>
        <taxon>Metazoa</taxon>
        <taxon>Ecdysozoa</taxon>
        <taxon>Arthropoda</taxon>
        <taxon>Chelicerata</taxon>
        <taxon>Arachnida</taxon>
        <taxon>Araneae</taxon>
        <taxon>Araneomorphae</taxon>
        <taxon>Entelegynae</taxon>
        <taxon>Araneoidea</taxon>
        <taxon>Araneidae</taxon>
        <taxon>Larinioides</taxon>
    </lineage>
</organism>
<dbReference type="AlphaFoldDB" id="A0AAV2AQ12"/>
<evidence type="ECO:0000313" key="2">
    <source>
        <dbReference type="EMBL" id="CAL1284868.1"/>
    </source>
</evidence>
<sequence length="420" mass="46676">MANQDLQEDEYARLREEFNQLIVPLIRKSLHDKPADVTMYCARYFRALVEERQRSISLGAGNENEDVRRDAFTETAEKCGAVSRVQESTSLPILTDVHRDRLSLRETSSWSCPSDSSALPPRRLWNASYDVVGRIGDQPNVEKEGGLDTEDGSAKGSDTQLFVGDQGSEYRGKDLGYDGRKDDPVISKPSKRSAMDRGVASPVDREVEEELSGIVITSPIDCEVEEDLSAIVNSDCSSTNITPGAAYRKKWSSNVDSYLDLTMKSEFVEDMDGEEEFALDSNSKPCFQEDDTTETPAVSWGRISPASEPQFKELASSDQSSAPFAQKEIEDSVKLISESLQDLVKVLDSMKFFCNENLQRVKTLSEALPEKPLRAPRKKRSVTTFSSSDNLFEGKEFSRGAGNKFTATTANKSCNKTTQK</sequence>
<comment type="caution">
    <text evidence="2">The sequence shown here is derived from an EMBL/GenBank/DDBJ whole genome shotgun (WGS) entry which is preliminary data.</text>
</comment>
<feature type="non-terminal residue" evidence="2">
    <location>
        <position position="420"/>
    </location>
</feature>
<evidence type="ECO:0008006" key="4">
    <source>
        <dbReference type="Google" id="ProtNLM"/>
    </source>
</evidence>
<proteinExistence type="predicted"/>
<evidence type="ECO:0000256" key="1">
    <source>
        <dbReference type="SAM" id="MobiDB-lite"/>
    </source>
</evidence>
<protein>
    <recommendedName>
        <fullName evidence="4">RIIa domain-containing protein</fullName>
    </recommendedName>
</protein>
<evidence type="ECO:0000313" key="3">
    <source>
        <dbReference type="Proteomes" id="UP001497382"/>
    </source>
</evidence>
<dbReference type="EMBL" id="CAXIEN010000184">
    <property type="protein sequence ID" value="CAL1284868.1"/>
    <property type="molecule type" value="Genomic_DNA"/>
</dbReference>
<reference evidence="2 3" key="1">
    <citation type="submission" date="2024-04" db="EMBL/GenBank/DDBJ databases">
        <authorList>
            <person name="Rising A."/>
            <person name="Reimegard J."/>
            <person name="Sonavane S."/>
            <person name="Akerstrom W."/>
            <person name="Nylinder S."/>
            <person name="Hedman E."/>
            <person name="Kallberg Y."/>
        </authorList>
    </citation>
    <scope>NUCLEOTIDE SEQUENCE [LARGE SCALE GENOMIC DNA]</scope>
</reference>